<evidence type="ECO:0000256" key="4">
    <source>
        <dbReference type="RuleBase" id="RU361157"/>
    </source>
</evidence>
<feature type="transmembrane region" description="Helical" evidence="4">
    <location>
        <begin position="20"/>
        <end position="42"/>
    </location>
</feature>
<reference evidence="6" key="2">
    <citation type="submission" date="2020-09" db="EMBL/GenBank/DDBJ databases">
        <authorList>
            <person name="Sun Q."/>
            <person name="Zhou Y."/>
        </authorList>
    </citation>
    <scope>NUCLEOTIDE SEQUENCE</scope>
    <source>
        <strain evidence="6">CGMCC 1.6293</strain>
    </source>
</reference>
<dbReference type="Proteomes" id="UP000649829">
    <property type="component" value="Unassembled WGS sequence"/>
</dbReference>
<keyword evidence="2 4" id="KW-0813">Transport</keyword>
<evidence type="ECO:0000256" key="3">
    <source>
        <dbReference type="ARBA" id="ARBA00022903"/>
    </source>
</evidence>
<feature type="transmembrane region" description="Helical" evidence="4">
    <location>
        <begin position="99"/>
        <end position="120"/>
    </location>
</feature>
<evidence type="ECO:0000259" key="5">
    <source>
        <dbReference type="PROSITE" id="PS51012"/>
    </source>
</evidence>
<dbReference type="GO" id="GO:0043190">
    <property type="term" value="C:ATP-binding cassette (ABC) transporter complex"/>
    <property type="evidence" value="ECO:0007669"/>
    <property type="project" value="InterPro"/>
</dbReference>
<feature type="transmembrane region" description="Helical" evidence="4">
    <location>
        <begin position="159"/>
        <end position="180"/>
    </location>
</feature>
<feature type="transmembrane region" description="Helical" evidence="4">
    <location>
        <begin position="219"/>
        <end position="236"/>
    </location>
</feature>
<dbReference type="EMBL" id="BMLF01000010">
    <property type="protein sequence ID" value="GGM17443.1"/>
    <property type="molecule type" value="Genomic_DNA"/>
</dbReference>
<keyword evidence="4" id="KW-1003">Cell membrane</keyword>
<comment type="similarity">
    <text evidence="1 4">Belongs to the ABC-2 integral membrane protein family.</text>
</comment>
<keyword evidence="4" id="KW-0812">Transmembrane</keyword>
<keyword evidence="7" id="KW-1185">Reference proteome</keyword>
<comment type="subcellular location">
    <subcellularLocation>
        <location evidence="4">Cell inner membrane</location>
        <topology evidence="4">Multi-pass membrane protein</topology>
    </subcellularLocation>
</comment>
<organism evidence="6 7">
    <name type="scientific">Pseudooceanicola nanhaiensis</name>
    <dbReference type="NCBI Taxonomy" id="375761"/>
    <lineage>
        <taxon>Bacteria</taxon>
        <taxon>Pseudomonadati</taxon>
        <taxon>Pseudomonadota</taxon>
        <taxon>Alphaproteobacteria</taxon>
        <taxon>Rhodobacterales</taxon>
        <taxon>Paracoccaceae</taxon>
        <taxon>Pseudooceanicola</taxon>
    </lineage>
</organism>
<dbReference type="GO" id="GO:0015920">
    <property type="term" value="P:lipopolysaccharide transport"/>
    <property type="evidence" value="ECO:0007669"/>
    <property type="project" value="TreeGrafter"/>
</dbReference>
<evidence type="ECO:0000256" key="2">
    <source>
        <dbReference type="ARBA" id="ARBA00022448"/>
    </source>
</evidence>
<feature type="transmembrane region" description="Helical" evidence="4">
    <location>
        <begin position="132"/>
        <end position="152"/>
    </location>
</feature>
<dbReference type="PROSITE" id="PS51012">
    <property type="entry name" value="ABC_TM2"/>
    <property type="match status" value="1"/>
</dbReference>
<evidence type="ECO:0000313" key="7">
    <source>
        <dbReference type="Proteomes" id="UP000649829"/>
    </source>
</evidence>
<gene>
    <name evidence="6" type="primary">rkpT1</name>
    <name evidence="6" type="ORF">GCM10011534_44310</name>
</gene>
<proteinExistence type="inferred from homology"/>
<evidence type="ECO:0000256" key="1">
    <source>
        <dbReference type="ARBA" id="ARBA00007783"/>
    </source>
</evidence>
<evidence type="ECO:0000313" key="6">
    <source>
        <dbReference type="EMBL" id="GGM17443.1"/>
    </source>
</evidence>
<dbReference type="InterPro" id="IPR047817">
    <property type="entry name" value="ABC2_TM_bact-type"/>
</dbReference>
<keyword evidence="4" id="KW-1133">Transmembrane helix</keyword>
<reference evidence="6" key="1">
    <citation type="journal article" date="2014" name="Int. J. Syst. Evol. Microbiol.">
        <title>Complete genome sequence of Corynebacterium casei LMG S-19264T (=DSM 44701T), isolated from a smear-ripened cheese.</title>
        <authorList>
            <consortium name="US DOE Joint Genome Institute (JGI-PGF)"/>
            <person name="Walter F."/>
            <person name="Albersmeier A."/>
            <person name="Kalinowski J."/>
            <person name="Ruckert C."/>
        </authorList>
    </citation>
    <scope>NUCLEOTIDE SEQUENCE</scope>
    <source>
        <strain evidence="6">CGMCC 1.6293</strain>
    </source>
</reference>
<accession>A0A917TCP6</accession>
<protein>
    <recommendedName>
        <fullName evidence="4">Transport permease protein</fullName>
    </recommendedName>
</protein>
<feature type="domain" description="ABC transmembrane type-2" evidence="5">
    <location>
        <begin position="18"/>
        <end position="239"/>
    </location>
</feature>
<keyword evidence="4" id="KW-0472">Membrane</keyword>
<name>A0A917TCP6_9RHOB</name>
<sequence length="246" mass="27904">MMALALREMETTYGRSPGGYIWLVLEPVLGITLLTFVFSLAFRAPALGSEFAPFYASGVVPFLLYTDVSIKVAASLTFSQQLLAYPSVTYMDAIFARMLVNVFSQLLVAYVVFTGILLIYDTQGAIDLLRIIQSFCMVIALSFGVGVINCFLRLRFPIWATIWAILNRPMFLISCIFFLFETVPQPYQDFLWYNPLIHVVGEMRAGFYSNYDAPYVSQLYVYGLSLGLAVIGLILLRRFHRELLER</sequence>
<dbReference type="InterPro" id="IPR000412">
    <property type="entry name" value="ABC_2_transport"/>
</dbReference>
<dbReference type="GO" id="GO:0140359">
    <property type="term" value="F:ABC-type transporter activity"/>
    <property type="evidence" value="ECO:0007669"/>
    <property type="project" value="InterPro"/>
</dbReference>
<comment type="caution">
    <text evidence="6">The sequence shown here is derived from an EMBL/GenBank/DDBJ whole genome shotgun (WGS) entry which is preliminary data.</text>
</comment>
<dbReference type="AlphaFoldDB" id="A0A917TCP6"/>
<feature type="transmembrane region" description="Helical" evidence="4">
    <location>
        <begin position="54"/>
        <end position="78"/>
    </location>
</feature>
<keyword evidence="3" id="KW-0972">Capsule biogenesis/degradation</keyword>
<dbReference type="PRINTS" id="PR00164">
    <property type="entry name" value="ABC2TRNSPORT"/>
</dbReference>
<dbReference type="PANTHER" id="PTHR30413:SF10">
    <property type="entry name" value="CAPSULE POLYSACCHARIDE EXPORT INNER-MEMBRANE PROTEIN CTRC"/>
    <property type="match status" value="1"/>
</dbReference>
<dbReference type="PANTHER" id="PTHR30413">
    <property type="entry name" value="INNER MEMBRANE TRANSPORT PERMEASE"/>
    <property type="match status" value="1"/>
</dbReference>